<sequence>MSASPAKKPKFANSKHKFYAKQNKRLYLQAGHRGFMATCNFRERDCLREAYNLLNHYADELYGPPEKNEKDPALDDAVETEENNDITDDLQREVDATKVKKQNRDLARQRFQAVDTGATNCIFVRTSLPDPVELGARIITDIARTREQKTRFLLRLVPVEVVCRANMVDIKNAAGELFDKYFLKKGTTFAIVFNKRYNNDLKRDDIIRDLAALVESKNIKNSVDLKQAEKTILVEVIKGLCCISVLDGYLKYKKFNLVELANGKENNSAEPKDSKDNGVISQATEANETEEKQNTVENDTKQNTDNKSYEKDDKQNIENAKPGSLNDNNDKRVAESDNLDKKAEAAK</sequence>
<name>W8B5U4_CERCA</name>
<reference evidence="5" key="2">
    <citation type="journal article" date="2014" name="BMC Genomics">
        <title>A genomic perspective to assessing quality of mass-reared SIT flies used in Mediterranean fruit fly (Ceratitis capitata) eradication in California.</title>
        <authorList>
            <person name="Calla B."/>
            <person name="Hall B."/>
            <person name="Hou S."/>
            <person name="Geib S.M."/>
        </authorList>
    </citation>
    <scope>NUCLEOTIDE SEQUENCE</scope>
</reference>
<evidence type="ECO:0000259" key="4">
    <source>
        <dbReference type="PROSITE" id="PS51165"/>
    </source>
</evidence>
<dbReference type="SUPFAM" id="SSF143437">
    <property type="entry name" value="THUMP domain-like"/>
    <property type="match status" value="1"/>
</dbReference>
<dbReference type="AlphaFoldDB" id="W8B5U4"/>
<protein>
    <submittedName>
        <fullName evidence="5">THUMP domain-containing protein 1</fullName>
    </submittedName>
</protein>
<feature type="compositionally biased region" description="Basic and acidic residues" evidence="3">
    <location>
        <begin position="289"/>
        <end position="316"/>
    </location>
</feature>
<dbReference type="EMBL" id="GAMC01012603">
    <property type="protein sequence ID" value="JAB93952.1"/>
    <property type="molecule type" value="mRNA"/>
</dbReference>
<feature type="compositionally biased region" description="Acidic residues" evidence="3">
    <location>
        <begin position="74"/>
        <end position="84"/>
    </location>
</feature>
<dbReference type="Pfam" id="PF02926">
    <property type="entry name" value="THUMP"/>
    <property type="match status" value="1"/>
</dbReference>
<dbReference type="Gene3D" id="3.30.2300.10">
    <property type="entry name" value="THUMP superfamily"/>
    <property type="match status" value="1"/>
</dbReference>
<dbReference type="CDD" id="cd11717">
    <property type="entry name" value="THUMP_THUMPD1_like"/>
    <property type="match status" value="1"/>
</dbReference>
<proteinExistence type="evidence at transcript level"/>
<evidence type="ECO:0000313" key="5">
    <source>
        <dbReference type="EMBL" id="JAB93952.1"/>
    </source>
</evidence>
<gene>
    <name evidence="5" type="primary">THUM1</name>
</gene>
<dbReference type="InterPro" id="IPR040183">
    <property type="entry name" value="THUMPD1-like"/>
</dbReference>
<feature type="domain" description="THUMP" evidence="4">
    <location>
        <begin position="141"/>
        <end position="247"/>
    </location>
</feature>
<dbReference type="GO" id="GO:0003723">
    <property type="term" value="F:RNA binding"/>
    <property type="evidence" value="ECO:0007669"/>
    <property type="project" value="UniProtKB-UniRule"/>
</dbReference>
<dbReference type="SMART" id="SM00981">
    <property type="entry name" value="THUMP"/>
    <property type="match status" value="1"/>
</dbReference>
<dbReference type="OrthoDB" id="367221at2759"/>
<dbReference type="PROSITE" id="PS51165">
    <property type="entry name" value="THUMP"/>
    <property type="match status" value="1"/>
</dbReference>
<evidence type="ECO:0000256" key="2">
    <source>
        <dbReference type="PROSITE-ProRule" id="PRU00529"/>
    </source>
</evidence>
<dbReference type="GO" id="GO:0006400">
    <property type="term" value="P:tRNA modification"/>
    <property type="evidence" value="ECO:0007669"/>
    <property type="project" value="InterPro"/>
</dbReference>
<comment type="similarity">
    <text evidence="1">Belongs to the THUMPD1 family.</text>
</comment>
<accession>W8B5U4</accession>
<dbReference type="InterPro" id="IPR004114">
    <property type="entry name" value="THUMP_dom"/>
</dbReference>
<feature type="region of interest" description="Disordered" evidence="3">
    <location>
        <begin position="62"/>
        <end position="84"/>
    </location>
</feature>
<reference evidence="5" key="1">
    <citation type="submission" date="2013-07" db="EMBL/GenBank/DDBJ databases">
        <authorList>
            <person name="Geib S."/>
        </authorList>
    </citation>
    <scope>NUCLEOTIDE SEQUENCE</scope>
</reference>
<dbReference type="KEGG" id="ccat:101450286"/>
<dbReference type="PANTHER" id="PTHR13452:SF10">
    <property type="entry name" value="THUMP DOMAIN-CONTAINING PROTEIN 1"/>
    <property type="match status" value="1"/>
</dbReference>
<dbReference type="FunFam" id="3.30.2300.10:FF:000001">
    <property type="entry name" value="THUMP domain-containing protein 1"/>
    <property type="match status" value="1"/>
</dbReference>
<evidence type="ECO:0000256" key="3">
    <source>
        <dbReference type="SAM" id="MobiDB-lite"/>
    </source>
</evidence>
<organism evidence="5">
    <name type="scientific">Ceratitis capitata</name>
    <name type="common">Mediterranean fruit fly</name>
    <name type="synonym">Tephritis capitata</name>
    <dbReference type="NCBI Taxonomy" id="7213"/>
    <lineage>
        <taxon>Eukaryota</taxon>
        <taxon>Metazoa</taxon>
        <taxon>Ecdysozoa</taxon>
        <taxon>Arthropoda</taxon>
        <taxon>Hexapoda</taxon>
        <taxon>Insecta</taxon>
        <taxon>Pterygota</taxon>
        <taxon>Neoptera</taxon>
        <taxon>Endopterygota</taxon>
        <taxon>Diptera</taxon>
        <taxon>Brachycera</taxon>
        <taxon>Muscomorpha</taxon>
        <taxon>Tephritoidea</taxon>
        <taxon>Tephritidae</taxon>
        <taxon>Ceratitis</taxon>
        <taxon>Ceratitis</taxon>
    </lineage>
</organism>
<keyword evidence="2" id="KW-0694">RNA-binding</keyword>
<dbReference type="PANTHER" id="PTHR13452">
    <property type="entry name" value="THUMP DOMAIN CONTAINING PROTEIN 1-RELATED"/>
    <property type="match status" value="1"/>
</dbReference>
<feature type="region of interest" description="Disordered" evidence="3">
    <location>
        <begin position="283"/>
        <end position="347"/>
    </location>
</feature>
<evidence type="ECO:0000256" key="1">
    <source>
        <dbReference type="ARBA" id="ARBA00060731"/>
    </source>
</evidence>
<dbReference type="GeneID" id="101450286"/>
<feature type="compositionally biased region" description="Basic and acidic residues" evidence="3">
    <location>
        <begin position="328"/>
        <end position="347"/>
    </location>
</feature>